<dbReference type="GO" id="GO:0003723">
    <property type="term" value="F:RNA binding"/>
    <property type="evidence" value="ECO:0007669"/>
    <property type="project" value="UniProtKB-UniRule"/>
</dbReference>
<dbReference type="AlphaFoldDB" id="A0A0E0LH09"/>
<protein>
    <recommendedName>
        <fullName evidence="4">RRM domain-containing protein</fullName>
    </recommendedName>
</protein>
<dbReference type="OMA" id="VYLIISC"/>
<dbReference type="HOGENOM" id="CLU_2310702_0_0_1"/>
<evidence type="ECO:0000256" key="1">
    <source>
        <dbReference type="ARBA" id="ARBA00022664"/>
    </source>
</evidence>
<dbReference type="STRING" id="4537.A0A0E0LH09"/>
<keyword evidence="1" id="KW-0507">mRNA processing</keyword>
<sequence>MRTSPETSARLFVGRVAPGTGKAELRRHFKFYGDVADIWLRRGRSFAFVQFMQPAHAARAVADKNHFINGRKVYIGIAQPTKSSGGRLANEMSKYPCQRK</sequence>
<evidence type="ECO:0000313" key="5">
    <source>
        <dbReference type="EnsemblPlants" id="OPUNC07G02610.1"/>
    </source>
</evidence>
<accession>A0A0E0LH09</accession>
<evidence type="ECO:0000256" key="3">
    <source>
        <dbReference type="PROSITE-ProRule" id="PRU00176"/>
    </source>
</evidence>
<dbReference type="EnsemblPlants" id="OPUNC07G02610.1">
    <property type="protein sequence ID" value="OPUNC07G02610.1"/>
    <property type="gene ID" value="OPUNC07G02610"/>
</dbReference>
<keyword evidence="3" id="KW-0694">RNA-binding</keyword>
<dbReference type="PANTHER" id="PTHR23147">
    <property type="entry name" value="SERINE/ARGININE RICH SPLICING FACTOR"/>
    <property type="match status" value="1"/>
</dbReference>
<reference evidence="5" key="2">
    <citation type="submission" date="2018-05" db="EMBL/GenBank/DDBJ databases">
        <title>OpunRS2 (Oryza punctata Reference Sequence Version 2).</title>
        <authorList>
            <person name="Zhang J."/>
            <person name="Kudrna D."/>
            <person name="Lee S."/>
            <person name="Talag J."/>
            <person name="Welchert J."/>
            <person name="Wing R.A."/>
        </authorList>
    </citation>
    <scope>NUCLEOTIDE SEQUENCE [LARGE SCALE GENOMIC DNA]</scope>
</reference>
<dbReference type="Gramene" id="OPUNC07G02610.1">
    <property type="protein sequence ID" value="OPUNC07G02610.1"/>
    <property type="gene ID" value="OPUNC07G02610"/>
</dbReference>
<dbReference type="Gene3D" id="3.30.70.330">
    <property type="match status" value="1"/>
</dbReference>
<name>A0A0E0LH09_ORYPU</name>
<dbReference type="Proteomes" id="UP000026962">
    <property type="component" value="Chromosome 7"/>
</dbReference>
<dbReference type="SUPFAM" id="SSF54928">
    <property type="entry name" value="RNA-binding domain, RBD"/>
    <property type="match status" value="1"/>
</dbReference>
<dbReference type="CDD" id="cd00590">
    <property type="entry name" value="RRM_SF"/>
    <property type="match status" value="1"/>
</dbReference>
<dbReference type="InterPro" id="IPR035979">
    <property type="entry name" value="RBD_domain_sf"/>
</dbReference>
<keyword evidence="6" id="KW-1185">Reference proteome</keyword>
<reference evidence="5" key="1">
    <citation type="submission" date="2015-04" db="UniProtKB">
        <authorList>
            <consortium name="EnsemblPlants"/>
        </authorList>
    </citation>
    <scope>IDENTIFICATION</scope>
</reference>
<dbReference type="Pfam" id="PF00076">
    <property type="entry name" value="RRM_1"/>
    <property type="match status" value="1"/>
</dbReference>
<dbReference type="InterPro" id="IPR012677">
    <property type="entry name" value="Nucleotide-bd_a/b_plait_sf"/>
</dbReference>
<evidence type="ECO:0000259" key="4">
    <source>
        <dbReference type="PROSITE" id="PS50102"/>
    </source>
</evidence>
<dbReference type="PROSITE" id="PS50102">
    <property type="entry name" value="RRM"/>
    <property type="match status" value="1"/>
</dbReference>
<feature type="domain" description="RRM" evidence="4">
    <location>
        <begin position="9"/>
        <end position="80"/>
    </location>
</feature>
<dbReference type="SMART" id="SM00360">
    <property type="entry name" value="RRM"/>
    <property type="match status" value="1"/>
</dbReference>
<dbReference type="GO" id="GO:0008380">
    <property type="term" value="P:RNA splicing"/>
    <property type="evidence" value="ECO:0007669"/>
    <property type="project" value="UniProtKB-KW"/>
</dbReference>
<keyword evidence="2" id="KW-0508">mRNA splicing</keyword>
<dbReference type="InterPro" id="IPR000504">
    <property type="entry name" value="RRM_dom"/>
</dbReference>
<evidence type="ECO:0000256" key="2">
    <source>
        <dbReference type="ARBA" id="ARBA00023187"/>
    </source>
</evidence>
<proteinExistence type="predicted"/>
<organism evidence="5">
    <name type="scientific">Oryza punctata</name>
    <name type="common">Red rice</name>
    <dbReference type="NCBI Taxonomy" id="4537"/>
    <lineage>
        <taxon>Eukaryota</taxon>
        <taxon>Viridiplantae</taxon>
        <taxon>Streptophyta</taxon>
        <taxon>Embryophyta</taxon>
        <taxon>Tracheophyta</taxon>
        <taxon>Spermatophyta</taxon>
        <taxon>Magnoliopsida</taxon>
        <taxon>Liliopsida</taxon>
        <taxon>Poales</taxon>
        <taxon>Poaceae</taxon>
        <taxon>BOP clade</taxon>
        <taxon>Oryzoideae</taxon>
        <taxon>Oryzeae</taxon>
        <taxon>Oryzinae</taxon>
        <taxon>Oryza</taxon>
    </lineage>
</organism>
<evidence type="ECO:0000313" key="6">
    <source>
        <dbReference type="Proteomes" id="UP000026962"/>
    </source>
</evidence>
<dbReference type="GO" id="GO:0006397">
    <property type="term" value="P:mRNA processing"/>
    <property type="evidence" value="ECO:0007669"/>
    <property type="project" value="UniProtKB-KW"/>
</dbReference>
<dbReference type="InterPro" id="IPR050907">
    <property type="entry name" value="SRSF"/>
</dbReference>